<evidence type="ECO:0000313" key="1">
    <source>
        <dbReference type="EMBL" id="MYM92633.1"/>
    </source>
</evidence>
<accession>A0A845GDD5</accession>
<proteinExistence type="predicted"/>
<dbReference type="Proteomes" id="UP000447355">
    <property type="component" value="Unassembled WGS sequence"/>
</dbReference>
<protein>
    <submittedName>
        <fullName evidence="1">Uncharacterized protein</fullName>
    </submittedName>
</protein>
<name>A0A845GDD5_9BURK</name>
<evidence type="ECO:0000313" key="2">
    <source>
        <dbReference type="Proteomes" id="UP000447355"/>
    </source>
</evidence>
<reference evidence="1" key="1">
    <citation type="submission" date="2019-12" db="EMBL/GenBank/DDBJ databases">
        <title>Novel species isolated from a subtropical stream in China.</title>
        <authorList>
            <person name="Lu H."/>
        </authorList>
    </citation>
    <scope>NUCLEOTIDE SEQUENCE [LARGE SCALE GENOMIC DNA]</scope>
    <source>
        <strain evidence="1">FT81W</strain>
    </source>
</reference>
<organism evidence="1 2">
    <name type="scientific">Duganella vulcania</name>
    <dbReference type="NCBI Taxonomy" id="2692166"/>
    <lineage>
        <taxon>Bacteria</taxon>
        <taxon>Pseudomonadati</taxon>
        <taxon>Pseudomonadota</taxon>
        <taxon>Betaproteobacteria</taxon>
        <taxon>Burkholderiales</taxon>
        <taxon>Oxalobacteraceae</taxon>
        <taxon>Telluria group</taxon>
        <taxon>Duganella</taxon>
    </lineage>
</organism>
<gene>
    <name evidence="1" type="ORF">GTP90_02015</name>
</gene>
<sequence length="64" mass="6929">MPRNGPWLAKLGAAFEQQILGEDGAAAGRQLRQDQDDAWRADRAASAPLAYEDALVETGAWNNC</sequence>
<dbReference type="RefSeq" id="WP_161081893.1">
    <property type="nucleotide sequence ID" value="NZ_WWCX01000001.1"/>
</dbReference>
<comment type="caution">
    <text evidence="1">The sequence shown here is derived from an EMBL/GenBank/DDBJ whole genome shotgun (WGS) entry which is preliminary data.</text>
</comment>
<dbReference type="EMBL" id="WWCX01000001">
    <property type="protein sequence ID" value="MYM92633.1"/>
    <property type="molecule type" value="Genomic_DNA"/>
</dbReference>
<dbReference type="AlphaFoldDB" id="A0A845GDD5"/>